<evidence type="ECO:0000313" key="15">
    <source>
        <dbReference type="EMBL" id="EJB02914.1"/>
    </source>
</evidence>
<dbReference type="RefSeq" id="WP_003586821.1">
    <property type="nucleotide sequence ID" value="NZ_JH719381.1"/>
</dbReference>
<keyword evidence="4" id="KW-0963">Cytoplasm</keyword>
<feature type="domain" description="DNA polymerase III beta sliding clamp C-terminal" evidence="14">
    <location>
        <begin position="276"/>
        <end position="379"/>
    </location>
</feature>
<evidence type="ECO:0000256" key="10">
    <source>
        <dbReference type="ARBA" id="ARBA00030988"/>
    </source>
</evidence>
<dbReference type="Pfam" id="PF02767">
    <property type="entry name" value="DNA_pol3_beta_2"/>
    <property type="match status" value="1"/>
</dbReference>
<dbReference type="Pfam" id="PF02768">
    <property type="entry name" value="DNA_pol3_beta_3"/>
    <property type="match status" value="1"/>
</dbReference>
<accession>I9N4U8</accession>
<dbReference type="Gene3D" id="3.70.10.10">
    <property type="match status" value="1"/>
</dbReference>
<dbReference type="InterPro" id="IPR022637">
    <property type="entry name" value="DNA_polIII_beta_cen"/>
</dbReference>
<dbReference type="PANTHER" id="PTHR30478:SF0">
    <property type="entry name" value="BETA SLIDING CLAMP"/>
    <property type="match status" value="1"/>
</dbReference>
<evidence type="ECO:0000259" key="14">
    <source>
        <dbReference type="Pfam" id="PF02768"/>
    </source>
</evidence>
<evidence type="ECO:0000256" key="4">
    <source>
        <dbReference type="ARBA" id="ARBA00022490"/>
    </source>
</evidence>
<evidence type="ECO:0000256" key="5">
    <source>
        <dbReference type="ARBA" id="ARBA00022679"/>
    </source>
</evidence>
<evidence type="ECO:0000256" key="3">
    <source>
        <dbReference type="ARBA" id="ARBA00021035"/>
    </source>
</evidence>
<evidence type="ECO:0000256" key="6">
    <source>
        <dbReference type="ARBA" id="ARBA00022695"/>
    </source>
</evidence>
<feature type="domain" description="DNA polymerase III beta sliding clamp N-terminal" evidence="12">
    <location>
        <begin position="19"/>
        <end position="144"/>
    </location>
</feature>
<dbReference type="InterPro" id="IPR022635">
    <property type="entry name" value="DNA_polIII_beta_C"/>
</dbReference>
<dbReference type="Pfam" id="PF00712">
    <property type="entry name" value="DNA_pol3_beta"/>
    <property type="match status" value="1"/>
</dbReference>
<dbReference type="InterPro" id="IPR022634">
    <property type="entry name" value="DNA_polIII_beta_N"/>
</dbReference>
<dbReference type="GO" id="GO:0005737">
    <property type="term" value="C:cytoplasm"/>
    <property type="evidence" value="ECO:0007669"/>
    <property type="project" value="UniProtKB-SubCell"/>
</dbReference>
<keyword evidence="8" id="KW-0239">DNA-directed DNA polymerase</keyword>
<keyword evidence="9" id="KW-0238">DNA-binding</keyword>
<evidence type="ECO:0000256" key="8">
    <source>
        <dbReference type="ARBA" id="ARBA00022932"/>
    </source>
</evidence>
<dbReference type="InterPro" id="IPR046938">
    <property type="entry name" value="DNA_clamp_sf"/>
</dbReference>
<comment type="subcellular location">
    <subcellularLocation>
        <location evidence="1">Cytoplasm</location>
    </subcellularLocation>
</comment>
<dbReference type="GO" id="GO:0003887">
    <property type="term" value="F:DNA-directed DNA polymerase activity"/>
    <property type="evidence" value="ECO:0007669"/>
    <property type="project" value="UniProtKB-KW"/>
</dbReference>
<gene>
    <name evidence="15" type="ORF">Rleg9DRAFT_1728</name>
</gene>
<dbReference type="EMBL" id="JH719381">
    <property type="protein sequence ID" value="EJB02914.1"/>
    <property type="molecule type" value="Genomic_DNA"/>
</dbReference>
<dbReference type="GO" id="GO:0008408">
    <property type="term" value="F:3'-5' exonuclease activity"/>
    <property type="evidence" value="ECO:0007669"/>
    <property type="project" value="InterPro"/>
</dbReference>
<proteinExistence type="inferred from homology"/>
<dbReference type="HOGENOM" id="CLU_038149_4_2_5"/>
<keyword evidence="5" id="KW-0808">Transferase</keyword>
<organism evidence="15 16">
    <name type="scientific">Rhizobium leguminosarum bv. trifolii WSM597</name>
    <dbReference type="NCBI Taxonomy" id="754764"/>
    <lineage>
        <taxon>Bacteria</taxon>
        <taxon>Pseudomonadati</taxon>
        <taxon>Pseudomonadota</taxon>
        <taxon>Alphaproteobacteria</taxon>
        <taxon>Hyphomicrobiales</taxon>
        <taxon>Rhizobiaceae</taxon>
        <taxon>Rhizobium/Agrobacterium group</taxon>
        <taxon>Rhizobium</taxon>
    </lineage>
</organism>
<dbReference type="GO" id="GO:0009360">
    <property type="term" value="C:DNA polymerase III complex"/>
    <property type="evidence" value="ECO:0007669"/>
    <property type="project" value="InterPro"/>
</dbReference>
<dbReference type="GO" id="GO:0006271">
    <property type="term" value="P:DNA strand elongation involved in DNA replication"/>
    <property type="evidence" value="ECO:0007669"/>
    <property type="project" value="TreeGrafter"/>
</dbReference>
<evidence type="ECO:0000256" key="11">
    <source>
        <dbReference type="ARBA" id="ARBA00033276"/>
    </source>
</evidence>
<dbReference type="PANTHER" id="PTHR30478">
    <property type="entry name" value="DNA POLYMERASE III SUBUNIT BETA"/>
    <property type="match status" value="1"/>
</dbReference>
<dbReference type="Proteomes" id="UP000005092">
    <property type="component" value="Unassembled WGS sequence"/>
</dbReference>
<name>I9N4U8_RHILT</name>
<dbReference type="InterPro" id="IPR001001">
    <property type="entry name" value="DNA_polIII_beta"/>
</dbReference>
<evidence type="ECO:0000256" key="2">
    <source>
        <dbReference type="ARBA" id="ARBA00010752"/>
    </source>
</evidence>
<dbReference type="SMART" id="SM00480">
    <property type="entry name" value="POL3Bc"/>
    <property type="match status" value="1"/>
</dbReference>
<keyword evidence="7" id="KW-0235">DNA replication</keyword>
<dbReference type="AlphaFoldDB" id="I9N4U8"/>
<dbReference type="GO" id="GO:0003677">
    <property type="term" value="F:DNA binding"/>
    <property type="evidence" value="ECO:0007669"/>
    <property type="project" value="UniProtKB-KW"/>
</dbReference>
<dbReference type="NCBIfam" id="TIGR00663">
    <property type="entry name" value="dnan"/>
    <property type="match status" value="1"/>
</dbReference>
<protein>
    <recommendedName>
        <fullName evidence="3">Beta sliding clamp</fullName>
    </recommendedName>
    <alternativeName>
        <fullName evidence="11">Beta-clamp processivity factor</fullName>
    </alternativeName>
    <alternativeName>
        <fullName evidence="10">DNA polymerase III beta sliding clamp subunit</fullName>
    </alternativeName>
</protein>
<evidence type="ECO:0000256" key="1">
    <source>
        <dbReference type="ARBA" id="ARBA00004496"/>
    </source>
</evidence>
<feature type="domain" description="DNA polymerase III beta sliding clamp central" evidence="13">
    <location>
        <begin position="161"/>
        <end position="273"/>
    </location>
</feature>
<dbReference type="SUPFAM" id="SSF55979">
    <property type="entry name" value="DNA clamp"/>
    <property type="match status" value="3"/>
</dbReference>
<evidence type="ECO:0000259" key="13">
    <source>
        <dbReference type="Pfam" id="PF02767"/>
    </source>
</evidence>
<dbReference type="OrthoDB" id="8421503at2"/>
<keyword evidence="6" id="KW-0548">Nucleotidyltransferase</keyword>
<dbReference type="Gene3D" id="3.10.150.10">
    <property type="entry name" value="DNA Polymerase III, subunit A, domain 2"/>
    <property type="match status" value="1"/>
</dbReference>
<evidence type="ECO:0000256" key="7">
    <source>
        <dbReference type="ARBA" id="ARBA00022705"/>
    </source>
</evidence>
<comment type="similarity">
    <text evidence="2">Belongs to the beta sliding clamp family.</text>
</comment>
<evidence type="ECO:0000313" key="16">
    <source>
        <dbReference type="Proteomes" id="UP000005092"/>
    </source>
</evidence>
<evidence type="ECO:0000259" key="12">
    <source>
        <dbReference type="Pfam" id="PF00712"/>
    </source>
</evidence>
<evidence type="ECO:0000256" key="9">
    <source>
        <dbReference type="ARBA" id="ARBA00023125"/>
    </source>
</evidence>
<dbReference type="CDD" id="cd00140">
    <property type="entry name" value="beta_clamp"/>
    <property type="match status" value="1"/>
</dbReference>
<reference evidence="15 16" key="1">
    <citation type="submission" date="2012-02" db="EMBL/GenBank/DDBJ databases">
        <title>Improved High-Quality Draft Sequence of Rhizobium leguminosarum bv. trifolii WSM597.</title>
        <authorList>
            <consortium name="US DOE Joint Genome Institute"/>
            <person name="Lucas S."/>
            <person name="Han J."/>
            <person name="Lapidus A."/>
            <person name="Cheng J.-F."/>
            <person name="Goodwin L."/>
            <person name="Pitluck S."/>
            <person name="Peters L."/>
            <person name="Ovchinnikova G."/>
            <person name="Held B."/>
            <person name="Detter J.C."/>
            <person name="Han C."/>
            <person name="Tapia R."/>
            <person name="Land M."/>
            <person name="Hauser L."/>
            <person name="Kyrpides N."/>
            <person name="Ivanova N."/>
            <person name="Pagani I."/>
            <person name="Brau L."/>
            <person name="Yates R."/>
            <person name="O'Hara G."/>
            <person name="Rui T."/>
            <person name="Howieson J."/>
            <person name="Reeve W."/>
            <person name="Woyke T."/>
        </authorList>
    </citation>
    <scope>NUCLEOTIDE SEQUENCE [LARGE SCALE GENOMIC DNA]</scope>
    <source>
        <strain evidence="15 16">WSM597</strain>
    </source>
</reference>
<sequence>MQSDNIVQLFTSGNPSALIERTELTECTALLAKLCSGKQSMPILNHIRFASEQGGVALTATNLDIQAETSIAADVDARFSAALPAAALLKLMKKGTTSTTTILELLADEADPDADRIVASKCAIQLASTRFVLDAMPTDDFPDLIRHAEGDKVHRFSIGSAILWNAIDGTVDAASTEPTRYYLNGVYIHTHNSHLRFVSTDGHRLYIQETNIQTGKHEIGAILPTEAAKFVANLLDGYAGADPVKVEISKGVAVFIFRDVAVTAKLIDGTFPDYQRVIPAEPDKTATIAGGDLSARVASLVECTGATTVHLKFGGEQLVINASGASGAGTTGMDCDYRGEELEIAFDAGYLRSAIEAASPDGRNMRIRMADALSPAIVTGSIGGWSGVLMPTKA</sequence>